<keyword evidence="15" id="KW-1185">Reference proteome</keyword>
<organism evidence="14 15">
    <name type="scientific">Sulfidibacter corallicola</name>
    <dbReference type="NCBI Taxonomy" id="2818388"/>
    <lineage>
        <taxon>Bacteria</taxon>
        <taxon>Pseudomonadati</taxon>
        <taxon>Acidobacteriota</taxon>
        <taxon>Holophagae</taxon>
        <taxon>Acanthopleuribacterales</taxon>
        <taxon>Acanthopleuribacteraceae</taxon>
        <taxon>Sulfidibacter</taxon>
    </lineage>
</organism>
<dbReference type="PANTHER" id="PTHR43775">
    <property type="entry name" value="FATTY ACID SYNTHASE"/>
    <property type="match status" value="1"/>
</dbReference>
<keyword evidence="6 11" id="KW-0808">Transferase</keyword>
<evidence type="ECO:0000313" key="14">
    <source>
        <dbReference type="EMBL" id="QTD53880.1"/>
    </source>
</evidence>
<feature type="compositionally biased region" description="Low complexity" evidence="12">
    <location>
        <begin position="1056"/>
        <end position="1074"/>
    </location>
</feature>
<dbReference type="GO" id="GO:0019171">
    <property type="term" value="F:(3R)-hydroxyacyl-[acyl-carrier-protein] dehydratase activity"/>
    <property type="evidence" value="ECO:0007669"/>
    <property type="project" value="InterPro"/>
</dbReference>
<evidence type="ECO:0000256" key="1">
    <source>
        <dbReference type="ARBA" id="ARBA00005194"/>
    </source>
</evidence>
<dbReference type="Gene3D" id="3.40.47.10">
    <property type="match status" value="2"/>
</dbReference>
<feature type="compositionally biased region" description="Polar residues" evidence="12">
    <location>
        <begin position="826"/>
        <end position="838"/>
    </location>
</feature>
<dbReference type="GO" id="GO:0006633">
    <property type="term" value="P:fatty acid biosynthetic process"/>
    <property type="evidence" value="ECO:0007669"/>
    <property type="project" value="UniProtKB-UniPathway"/>
</dbReference>
<dbReference type="InterPro" id="IPR018201">
    <property type="entry name" value="Ketoacyl_synth_AS"/>
</dbReference>
<dbReference type="Pfam" id="PF00109">
    <property type="entry name" value="ketoacyl-synt"/>
    <property type="match status" value="2"/>
</dbReference>
<dbReference type="InterPro" id="IPR014030">
    <property type="entry name" value="Ketoacyl_synth_N"/>
</dbReference>
<dbReference type="GO" id="GO:0071770">
    <property type="term" value="P:DIM/DIP cell wall layer assembly"/>
    <property type="evidence" value="ECO:0007669"/>
    <property type="project" value="TreeGrafter"/>
</dbReference>
<evidence type="ECO:0000256" key="4">
    <source>
        <dbReference type="ARBA" id="ARBA00022516"/>
    </source>
</evidence>
<evidence type="ECO:0000256" key="3">
    <source>
        <dbReference type="ARBA" id="ARBA00022450"/>
    </source>
</evidence>
<keyword evidence="10" id="KW-0456">Lyase</keyword>
<dbReference type="CDD" id="cd01287">
    <property type="entry name" value="FabA"/>
    <property type="match status" value="2"/>
</dbReference>
<evidence type="ECO:0000256" key="11">
    <source>
        <dbReference type="RuleBase" id="RU003694"/>
    </source>
</evidence>
<comment type="similarity">
    <text evidence="2">Belongs to the thioester dehydratase family. FabA subfamily.</text>
</comment>
<dbReference type="Pfam" id="PF01553">
    <property type="entry name" value="Acyltransferase"/>
    <property type="match status" value="1"/>
</dbReference>
<sequence length="2602" mass="282543">MTFAPIAIVGQACVLPGALSPDELWRHIAAGRDLLASAPPERWRARKDTVLCKPDENARDRTWSDRGGYVSGFEQRFDPTGFALSADYIAELDPLVHWLLHCGREALGQTDRTDKRVAAVFGNLSFPTTSMVDYAIHHWMSRQPGVWRDPALLGDLGIRKIHPHNRFMSGLPAHLLAQALQLEGGAYALDAACASALYAIKLACDQLHDGRADLVLAGGVNRSDDLFIHMGFCALGALSKTGRSRPFHAEADGLIPAEGCALVALKRLDDAVRDGDTIAGVIRGVGLSNDGRGRGLLAPSASGQARAIHGAYRQSGIAPERISLLECHATGTRVGDATELSSLAEVFGSAAHPDRPIPIGSLKSNLGHLITVAGAAGLIKVLGAMAHQTLPPTLHAGDAPNPALADTPFRLQTQAEPWHAETPRLAGISAFGFGGNNAHLIVEEYVPGRATQAAVSHVPTPELAVVALGVSAGACTDTAAFADVLFGGSSALQREDDGSSAAPSPDVALPLPGLKFPPKDFQQTLTQQSLMLRLAREVLDPLDLPLERSAILVGMGADNEVTRYGLRWSLADWAAALQADGSWADAAREEVLPALEASGVLGTMPNIPANRLSSQFDLGGPGFTVSAEELSGLRALEIGARALRTGEVDAAVIAAVDLCCESVHRAALAEVGDKRPPGDAAVMLVLKRLDDARTAGDRILATLPAQAEHGEWTLGSRDLGADMDAADAFGHTHAAAGLLNVAGAVLSTAFGLRPRAGEPAVRWDGDTRRVRVAQQALGSASAALIVGAAGPPMPPTELTAPQPVQGPTVTLAAHPSRIELPKLEQQPMSQSTGTQQMQPAPWLPPVIQDSENTASRQAAPPEPLRVPESPVAPAPATATFISAESVRPEPNVPTATLGQYPQVPVTQPTAFPEETQPSRDVEGVYRKWHSDLTRIHQQFVASQTQAHRRFLEMRRTSMDALLQMQSGMPIPAPVNEAVDPAPSYHQVGEPAEQASSAPPLSSVAPTSLSPSTPPAAPQPIQVEHTSPKAATRPVPTAPAPSPAANRIDANTSTPITPETAAPKPAAAPSSKAPEGFVLADPNPKYDKHKPELLPGPSFSRADLEVLAGGKISSIFGPEFEGQDGYHRQVRMPEPPLLLADRVTGIDAVAKSMGKGTIWTETDVTADRWYLHTGRMPAGVFIESGQADLLLISWLGIDFHNKSERIYRLLGCDLTYHGPLPAVGETLRYDIHLYGHAKHGDTRLMFFKYDCHDSEGNLRMSVRNGQAGFFSDQELDQSAGILWTPEEGEHDAEARLDVPVCTPDRNAFTADQIRAWSDEGNLFACMGPGFELAQTHNRTPAIQGGRMLFLDQITELSYDGGPWRRGYLRARQQIKPDLWFFDGHFKNDPCMPGTLMFEGCLQAMAFYMASLGYTLDKDGWRFEPVEGETIEMRCRGQVTPESQELTYELFVEEIHDGPFPTIYADLLCTCDGLKAFHARRCGLRLVPDWPLTTRTDLVESYREPKPVAEVDGFSFDYRSLLACAWDKASNAFGPMYARFDNGKVPRLPGPPYHFMSRITEVTGKMGGMENGSSVTVEYDIPESEWYFSENGWPTMPFAVLLEAALQPCGWLASYIGSALTSDDDLFFRNLDGDGHLHEELLPGGGPLVTHSKLTNISKAGDMIIVSFDVTCTQDERPIYDLKTVFGFFPKEALANQVGLPETKTRAEAIAEPSEFQVDLTERPAVYCSGAPRLPQPMLLMLDRVTGYWPEGGSAGLGKLRGEKDVDPAEWFFKAHFFQDPVQPGSLGLEALIQLLQFYMIEKGMGAGIECARFEPLALGHDMVWRYRGQVVPRNRLITSDIEITEIGHDADGHPYAICDGWLWCDGRAIYGVQKMGMRIVPSDNPPEAKKGKESAARDTGETIAEFQLDPKVDTWLMDHRPTWTLPAVPLMSMADYLAQAVAERAGQPVVAIEGLQVHRWLTIEGSTTIRVSVKPDGENQFAAELQTWREAANPALSRFEKVMSASLQVGTYEDAPAVKPLVLADDARPADPYASGVLFHGPGFQIMSDLFQDDRGAVATLDASRGTVPVGVLHPLLLDGVTHMMPHDQLYTWSSDIEDDWIAYPYRIPQARFHGPAPTGAVRCEVLFAGFDGEKRFPQFEARFTADGKAWCTLTLVEVLLPKGPIGHAAPLMRRAFLRDRAGETGVSLSEVGGEETRLDPAVVRASDWLPGTVARIYDQAGSVEEQAGHIVVQEHIAAKTGVHPSRVRLDESRSLAWLAERPLNRWRYERADEGGTLVVRDAGPAFQDTIPIRDFWRNYSGLSAWAVEDLYFSLVRSFLGDLVVEDPQQFSQVIGKPAIYLANHQVGVESVVFTLVISGLTRLATGTLSKAQHLDTWIGRLRQFHMSYPGGEDPGTMVFFEREDPAALPEILQRWLEEMKHTPKNMMAHVEGTRSLSCRQPVSRVSAAFTDLAVNHGLPIVPVWFAGGLPVEPSAERLELPLDYAVQDIYLGRPIMPETLKPLSLKERRDFVVEALNATGPSSDSEQPNPPRPEFAKRVAALRDRTGLAEPVAAQWVALNDLREPCAETTALIEAVNNGSADFGKSPNAAWLTELYRYFSGK</sequence>
<evidence type="ECO:0000256" key="5">
    <source>
        <dbReference type="ARBA" id="ARBA00022553"/>
    </source>
</evidence>
<dbReference type="EMBL" id="CP071793">
    <property type="protein sequence ID" value="QTD53880.1"/>
    <property type="molecule type" value="Genomic_DNA"/>
</dbReference>
<dbReference type="GO" id="GO:0005886">
    <property type="term" value="C:plasma membrane"/>
    <property type="evidence" value="ECO:0007669"/>
    <property type="project" value="TreeGrafter"/>
</dbReference>
<dbReference type="Gene3D" id="3.10.129.10">
    <property type="entry name" value="Hotdog Thioesterase"/>
    <property type="match status" value="4"/>
</dbReference>
<evidence type="ECO:0000256" key="12">
    <source>
        <dbReference type="SAM" id="MobiDB-lite"/>
    </source>
</evidence>
<dbReference type="InterPro" id="IPR014031">
    <property type="entry name" value="Ketoacyl_synth_C"/>
</dbReference>
<gene>
    <name evidence="14" type="ORF">J3U87_15640</name>
</gene>
<dbReference type="InterPro" id="IPR010083">
    <property type="entry name" value="FabA"/>
</dbReference>
<keyword evidence="7" id="KW-0276">Fatty acid metabolism</keyword>
<protein>
    <submittedName>
        <fullName evidence="14">Polyketide synthase dehydratase domain-containing protein</fullName>
    </submittedName>
</protein>
<dbReference type="InterPro" id="IPR042104">
    <property type="entry name" value="PKS_dehydratase_sf"/>
</dbReference>
<comment type="similarity">
    <text evidence="11">Belongs to the thiolase-like superfamily. Beta-ketoacyl-ACP synthases family.</text>
</comment>
<name>A0A8A4TWL4_SULCO</name>
<dbReference type="Pfam" id="PF02801">
    <property type="entry name" value="Ketoacyl-synt_C"/>
    <property type="match status" value="1"/>
</dbReference>
<dbReference type="Proteomes" id="UP000663929">
    <property type="component" value="Chromosome"/>
</dbReference>
<evidence type="ECO:0000256" key="10">
    <source>
        <dbReference type="ARBA" id="ARBA00023239"/>
    </source>
</evidence>
<dbReference type="KEGG" id="scor:J3U87_15640"/>
<dbReference type="GO" id="GO:0004315">
    <property type="term" value="F:3-oxoacyl-[acyl-carrier-protein] synthase activity"/>
    <property type="evidence" value="ECO:0007669"/>
    <property type="project" value="InterPro"/>
</dbReference>
<evidence type="ECO:0000256" key="6">
    <source>
        <dbReference type="ARBA" id="ARBA00022679"/>
    </source>
</evidence>
<dbReference type="RefSeq" id="WP_237383980.1">
    <property type="nucleotide sequence ID" value="NZ_CP071793.1"/>
</dbReference>
<evidence type="ECO:0000313" key="15">
    <source>
        <dbReference type="Proteomes" id="UP000663929"/>
    </source>
</evidence>
<dbReference type="SUPFAM" id="SSF54637">
    <property type="entry name" value="Thioesterase/thiol ester dehydrase-isomerase"/>
    <property type="match status" value="4"/>
</dbReference>
<dbReference type="InterPro" id="IPR050091">
    <property type="entry name" value="PKS_NRPS_Biosynth_Enz"/>
</dbReference>
<proteinExistence type="inferred from homology"/>
<accession>A0A8A4TWL4</accession>
<dbReference type="InterPro" id="IPR002123">
    <property type="entry name" value="Plipid/glycerol_acylTrfase"/>
</dbReference>
<dbReference type="UniPathway" id="UPA00094"/>
<dbReference type="InterPro" id="IPR016039">
    <property type="entry name" value="Thiolase-like"/>
</dbReference>
<dbReference type="InterPro" id="IPR020841">
    <property type="entry name" value="PKS_Beta-ketoAc_synthase_dom"/>
</dbReference>
<dbReference type="PROSITE" id="PS00606">
    <property type="entry name" value="KS3_1"/>
    <property type="match status" value="1"/>
</dbReference>
<dbReference type="SUPFAM" id="SSF53901">
    <property type="entry name" value="Thiolase-like"/>
    <property type="match status" value="2"/>
</dbReference>
<dbReference type="GO" id="GO:0004312">
    <property type="term" value="F:fatty acid synthase activity"/>
    <property type="evidence" value="ECO:0007669"/>
    <property type="project" value="TreeGrafter"/>
</dbReference>
<keyword evidence="4" id="KW-0444">Lipid biosynthesis</keyword>
<dbReference type="InterPro" id="IPR029069">
    <property type="entry name" value="HotDog_dom_sf"/>
</dbReference>
<evidence type="ECO:0000256" key="8">
    <source>
        <dbReference type="ARBA" id="ARBA00023098"/>
    </source>
</evidence>
<dbReference type="GO" id="GO:0005737">
    <property type="term" value="C:cytoplasm"/>
    <property type="evidence" value="ECO:0007669"/>
    <property type="project" value="InterPro"/>
</dbReference>
<keyword evidence="8" id="KW-0443">Lipid metabolism</keyword>
<keyword evidence="9" id="KW-0275">Fatty acid biosynthesis</keyword>
<dbReference type="Gene3D" id="3.10.129.110">
    <property type="entry name" value="Polyketide synthase dehydratase"/>
    <property type="match status" value="1"/>
</dbReference>
<dbReference type="PANTHER" id="PTHR43775:SF37">
    <property type="entry name" value="SI:DKEY-61P9.11"/>
    <property type="match status" value="1"/>
</dbReference>
<feature type="region of interest" description="Disordered" evidence="12">
    <location>
        <begin position="825"/>
        <end position="872"/>
    </location>
</feature>
<feature type="domain" description="Ketosynthase family 3 (KS3)" evidence="13">
    <location>
        <begin position="3"/>
        <end position="444"/>
    </location>
</feature>
<evidence type="ECO:0000259" key="13">
    <source>
        <dbReference type="PROSITE" id="PS52004"/>
    </source>
</evidence>
<keyword evidence="5" id="KW-0597">Phosphoprotein</keyword>
<evidence type="ECO:0000256" key="2">
    <source>
        <dbReference type="ARBA" id="ARBA00006714"/>
    </source>
</evidence>
<dbReference type="Pfam" id="PF07977">
    <property type="entry name" value="FabA"/>
    <property type="match status" value="2"/>
</dbReference>
<dbReference type="CDD" id="cd00833">
    <property type="entry name" value="PKS"/>
    <property type="match status" value="1"/>
</dbReference>
<dbReference type="PROSITE" id="PS52004">
    <property type="entry name" value="KS3_2"/>
    <property type="match status" value="1"/>
</dbReference>
<dbReference type="SMART" id="SM00825">
    <property type="entry name" value="PKS_KS"/>
    <property type="match status" value="1"/>
</dbReference>
<comment type="pathway">
    <text evidence="1">Lipid metabolism; fatty acid biosynthesis.</text>
</comment>
<keyword evidence="3" id="KW-0596">Phosphopantetheine</keyword>
<evidence type="ECO:0000256" key="9">
    <source>
        <dbReference type="ARBA" id="ARBA00023160"/>
    </source>
</evidence>
<evidence type="ECO:0000256" key="7">
    <source>
        <dbReference type="ARBA" id="ARBA00022832"/>
    </source>
</evidence>
<reference evidence="14" key="1">
    <citation type="submission" date="2021-03" db="EMBL/GenBank/DDBJ databases">
        <title>Acanthopleuribacteraceae sp. M133.</title>
        <authorList>
            <person name="Wang G."/>
        </authorList>
    </citation>
    <scope>NUCLEOTIDE SEQUENCE</scope>
    <source>
        <strain evidence="14">M133</strain>
    </source>
</reference>
<dbReference type="InterPro" id="IPR013114">
    <property type="entry name" value="FabA_FabZ"/>
</dbReference>
<feature type="region of interest" description="Disordered" evidence="12">
    <location>
        <begin position="971"/>
        <end position="1081"/>
    </location>
</feature>
<feature type="compositionally biased region" description="Low complexity" evidence="12">
    <location>
        <begin position="994"/>
        <end position="1010"/>
    </location>
</feature>